<sequence length="765" mass="86761">EQKAKEEEEEKKKKEQEEAKEAEAKTASTLRTSQKKRKKTREEVDEEEEEDDSPLAKHLPYPPMHGGCVPSYPGFTGGKKEEERREEEKELNRADREDLRALEREWLALLKNAREEWVSRVNKVLAGEITAKEYTEGVEKQKQELATSEKQYWPRGYVPSQCTTTSNDSGKHDDSVPFTLSFKLPSTPFLSFAHGCVWNDDIKKWRKDGCLDLKIEDIPSLNHGTSASSSSSISGTQSVGDESSMLKEGAEKRVTMTLTRAGAVCVGLDCSLLHPFSHWEAYPLITPTMSAYERKDRVKEKSSVKIEIDNLAEAIDRLEKGEDEYGMVRSEIEEKTELKEEKERELAEMEAADRRVDGKVMGVRMCILTKICCLVIAIGQRGVMVEKLLLFKDIQPYSKIHEIDTEQHKSVCNRPSKEEIETLFSVWSLKDKHEGIPCDIDFVDLTRHVSDLLFSSPSSLFSYLRDRFSLPILAAPLDLLHANVHTRTEHGEDIAAKQNALLLTCSMPHSSSTKTQELCLKEKEEALKLYQLLQHKLSTNPGPLSHNAPIPDNYGVGLGVDRHISYSFEGSVTEVKLLSNKAQKLEATSKSVTDLITSLKEKQESTMTNYERIKKETGIMKQYISLKGWPTKEIIEGILQKKREEKEREKAEKERLKKEEKERKEREAKEKAEASSSGKPTDGAQKPNGGRSTTRKPPPKPASTPKNGNDKKKEEGKEGEKKKEEPVAPPLPPAFINPALQDVLYREEQRQRLLADWQSKHQYSS</sequence>
<feature type="region of interest" description="Disordered" evidence="2">
    <location>
        <begin position="223"/>
        <end position="246"/>
    </location>
</feature>
<feature type="region of interest" description="Disordered" evidence="2">
    <location>
        <begin position="1"/>
        <end position="93"/>
    </location>
</feature>
<protein>
    <submittedName>
        <fullName evidence="3">Uncharacterized protein</fullName>
    </submittedName>
</protein>
<dbReference type="EMBL" id="BQXS01012016">
    <property type="protein sequence ID" value="GKT19095.1"/>
    <property type="molecule type" value="Genomic_DNA"/>
</dbReference>
<feature type="compositionally biased region" description="Basic and acidic residues" evidence="2">
    <location>
        <begin position="643"/>
        <end position="673"/>
    </location>
</feature>
<feature type="compositionally biased region" description="Basic and acidic residues" evidence="2">
    <location>
        <begin position="1"/>
        <end position="24"/>
    </location>
</feature>
<feature type="region of interest" description="Disordered" evidence="2">
    <location>
        <begin position="643"/>
        <end position="742"/>
    </location>
</feature>
<evidence type="ECO:0000256" key="1">
    <source>
        <dbReference type="SAM" id="Coils"/>
    </source>
</evidence>
<name>A0ABQ5JVM7_9EUKA</name>
<keyword evidence="1" id="KW-0175">Coiled coil</keyword>
<feature type="compositionally biased region" description="Basic and acidic residues" evidence="2">
    <location>
        <begin position="78"/>
        <end position="93"/>
    </location>
</feature>
<feature type="non-terminal residue" evidence="3">
    <location>
        <position position="765"/>
    </location>
</feature>
<feature type="compositionally biased region" description="Low complexity" evidence="2">
    <location>
        <begin position="226"/>
        <end position="238"/>
    </location>
</feature>
<accession>A0ABQ5JVM7</accession>
<evidence type="ECO:0000313" key="4">
    <source>
        <dbReference type="Proteomes" id="UP001057375"/>
    </source>
</evidence>
<dbReference type="PANTHER" id="PTHR23159:SF31">
    <property type="entry name" value="CENTROSOME-ASSOCIATED PROTEIN CEP250 ISOFORM X1"/>
    <property type="match status" value="1"/>
</dbReference>
<feature type="compositionally biased region" description="Basic and acidic residues" evidence="2">
    <location>
        <begin position="708"/>
        <end position="726"/>
    </location>
</feature>
<organism evidence="3 4">
    <name type="scientific">Aduncisulcus paluster</name>
    <dbReference type="NCBI Taxonomy" id="2918883"/>
    <lineage>
        <taxon>Eukaryota</taxon>
        <taxon>Metamonada</taxon>
        <taxon>Carpediemonas-like organisms</taxon>
        <taxon>Aduncisulcus</taxon>
    </lineage>
</organism>
<reference evidence="3" key="1">
    <citation type="submission" date="2022-03" db="EMBL/GenBank/DDBJ databases">
        <title>Draft genome sequence of Aduncisulcus paluster, a free-living microaerophilic Fornicata.</title>
        <authorList>
            <person name="Yuyama I."/>
            <person name="Kume K."/>
            <person name="Tamura T."/>
            <person name="Inagaki Y."/>
            <person name="Hashimoto T."/>
        </authorList>
    </citation>
    <scope>NUCLEOTIDE SEQUENCE</scope>
    <source>
        <strain evidence="3">NY0171</strain>
    </source>
</reference>
<keyword evidence="4" id="KW-1185">Reference proteome</keyword>
<proteinExistence type="predicted"/>
<evidence type="ECO:0000256" key="2">
    <source>
        <dbReference type="SAM" id="MobiDB-lite"/>
    </source>
</evidence>
<gene>
    <name evidence="3" type="ORF">ADUPG1_011440</name>
</gene>
<dbReference type="Proteomes" id="UP001057375">
    <property type="component" value="Unassembled WGS sequence"/>
</dbReference>
<dbReference type="PANTHER" id="PTHR23159">
    <property type="entry name" value="CENTROSOMAL PROTEIN 2"/>
    <property type="match status" value="1"/>
</dbReference>
<evidence type="ECO:0000313" key="3">
    <source>
        <dbReference type="EMBL" id="GKT19095.1"/>
    </source>
</evidence>
<feature type="non-terminal residue" evidence="3">
    <location>
        <position position="1"/>
    </location>
</feature>
<comment type="caution">
    <text evidence="3">The sequence shown here is derived from an EMBL/GenBank/DDBJ whole genome shotgun (WGS) entry which is preliminary data.</text>
</comment>
<feature type="coiled-coil region" evidence="1">
    <location>
        <begin position="301"/>
        <end position="355"/>
    </location>
</feature>
<feature type="compositionally biased region" description="Acidic residues" evidence="2">
    <location>
        <begin position="43"/>
        <end position="53"/>
    </location>
</feature>